<dbReference type="Proteomes" id="UP000707731">
    <property type="component" value="Unassembled WGS sequence"/>
</dbReference>
<name>A0ABS0DIK6_9NOCA</name>
<evidence type="ECO:0000256" key="4">
    <source>
        <dbReference type="ARBA" id="ARBA00022759"/>
    </source>
</evidence>
<dbReference type="Gene3D" id="3.30.920.30">
    <property type="entry name" value="Hypothetical protein"/>
    <property type="match status" value="1"/>
</dbReference>
<keyword evidence="7" id="KW-0346">Stress response</keyword>
<keyword evidence="9" id="KW-1185">Reference proteome</keyword>
<keyword evidence="3" id="KW-0540">Nuclease</keyword>
<sequence>MLQILKKELGYRAVPHSGPGSHTWLEAEGRPRIRWAFHNGVEIPAVIVRDILVKQAGLTVEEAKEVLGVD</sequence>
<keyword evidence="5" id="KW-0378">Hydrolase</keyword>
<evidence type="ECO:0000256" key="1">
    <source>
        <dbReference type="ARBA" id="ARBA00006620"/>
    </source>
</evidence>
<dbReference type="RefSeq" id="WP_195005134.1">
    <property type="nucleotide sequence ID" value="NZ_JADLQN010000012.1"/>
</dbReference>
<dbReference type="InterPro" id="IPR012933">
    <property type="entry name" value="HicA_mRNA_interferase"/>
</dbReference>
<protein>
    <submittedName>
        <fullName evidence="8">Type II toxin-antitoxin system HicA family toxin</fullName>
    </submittedName>
</protein>
<comment type="similarity">
    <text evidence="1">Belongs to the HicA mRNA interferase family.</text>
</comment>
<evidence type="ECO:0000256" key="6">
    <source>
        <dbReference type="ARBA" id="ARBA00022884"/>
    </source>
</evidence>
<dbReference type="Pfam" id="PF07927">
    <property type="entry name" value="HicA_toxin"/>
    <property type="match status" value="1"/>
</dbReference>
<comment type="caution">
    <text evidence="8">The sequence shown here is derived from an EMBL/GenBank/DDBJ whole genome shotgun (WGS) entry which is preliminary data.</text>
</comment>
<dbReference type="SUPFAM" id="SSF54786">
    <property type="entry name" value="YcfA/nrd intein domain"/>
    <property type="match status" value="1"/>
</dbReference>
<gene>
    <name evidence="8" type="ORF">IU449_27745</name>
</gene>
<evidence type="ECO:0000256" key="7">
    <source>
        <dbReference type="ARBA" id="ARBA00023016"/>
    </source>
</evidence>
<evidence type="ECO:0000313" key="9">
    <source>
        <dbReference type="Proteomes" id="UP000707731"/>
    </source>
</evidence>
<dbReference type="EMBL" id="JADLQN010000012">
    <property type="protein sequence ID" value="MBF6358296.1"/>
    <property type="molecule type" value="Genomic_DNA"/>
</dbReference>
<keyword evidence="6" id="KW-0694">RNA-binding</keyword>
<accession>A0ABS0DIK6</accession>
<dbReference type="InterPro" id="IPR038570">
    <property type="entry name" value="HicA_sf"/>
</dbReference>
<evidence type="ECO:0000256" key="3">
    <source>
        <dbReference type="ARBA" id="ARBA00022722"/>
    </source>
</evidence>
<evidence type="ECO:0000256" key="2">
    <source>
        <dbReference type="ARBA" id="ARBA00022649"/>
    </source>
</evidence>
<evidence type="ECO:0000313" key="8">
    <source>
        <dbReference type="EMBL" id="MBF6358296.1"/>
    </source>
</evidence>
<proteinExistence type="inferred from homology"/>
<organism evidence="8 9">
    <name type="scientific">Nocardia higoensis</name>
    <dbReference type="NCBI Taxonomy" id="228599"/>
    <lineage>
        <taxon>Bacteria</taxon>
        <taxon>Bacillati</taxon>
        <taxon>Actinomycetota</taxon>
        <taxon>Actinomycetes</taxon>
        <taxon>Mycobacteriales</taxon>
        <taxon>Nocardiaceae</taxon>
        <taxon>Nocardia</taxon>
    </lineage>
</organism>
<keyword evidence="2" id="KW-1277">Toxin-antitoxin system</keyword>
<reference evidence="8 9" key="1">
    <citation type="submission" date="2020-10" db="EMBL/GenBank/DDBJ databases">
        <title>Identification of Nocardia species via Next-generation sequencing and recognition of intraspecies genetic diversity.</title>
        <authorList>
            <person name="Li P."/>
            <person name="Li P."/>
            <person name="Lu B."/>
        </authorList>
    </citation>
    <scope>NUCLEOTIDE SEQUENCE [LARGE SCALE GENOMIC DNA]</scope>
    <source>
        <strain evidence="8 9">BJ06-0143</strain>
    </source>
</reference>
<evidence type="ECO:0000256" key="5">
    <source>
        <dbReference type="ARBA" id="ARBA00022801"/>
    </source>
</evidence>
<keyword evidence="4" id="KW-0255">Endonuclease</keyword>